<sequence length="525" mass="61453">MEYYRLITEHDSLSGRSMVTMFDYIFGQLERDPEFAIEMEFSDLMIGFLIKGKSRSYLYNVIVKNQDNVFPNVVRFIEILFKKYGTRDLQKKIMALFNVMMGIDVNSSPRAVEFVKFLIKSFPAKPTRSDYKVSLNAYLEDKQDAVPNDDFIPELDPSKLFEGMARKQNMATLMKFLDEHPTLIPSNQTLNNIYPNGHLTWEEADELLNIFLKRNFKPNFSNLINLKYDGDMFVIVCVELVTRGDEKIFEQLVGLPAAINVMVTTKEHFDLSLEKFHVFLEKVHYADYNTLLGLFNRVNGLANEKTLRLLCMFECPDLIEQICASAVVKPDQICLHNSCLKAVRRNNVRKLYNYKLFVDEQCFYNVVNVTGSFNDDVKFLVEYGFLLNLKHVEYALERGLVLEGLDIYYGIPYDEKLYEICYRLNNFPVAYMNAMGATYKEIMTFRKMFLTFTDANIRKFMKNNPSLVVDEYCYGNALKNKNNLASFMVEYGYNPSLKDIMKIKDEDKRMSFFYILYERQKIELM</sequence>
<gene>
    <name evidence="1" type="ORF">Harvfovirus66_1</name>
</gene>
<evidence type="ECO:0000313" key="1">
    <source>
        <dbReference type="EMBL" id="AYV81820.1"/>
    </source>
</evidence>
<accession>A0A3G5A3Q8</accession>
<dbReference type="EMBL" id="MK072308">
    <property type="protein sequence ID" value="AYV81820.1"/>
    <property type="molecule type" value="Genomic_DNA"/>
</dbReference>
<reference evidence="1" key="1">
    <citation type="submission" date="2018-10" db="EMBL/GenBank/DDBJ databases">
        <title>Hidden diversity of soil giant viruses.</title>
        <authorList>
            <person name="Schulz F."/>
            <person name="Alteio L."/>
            <person name="Goudeau D."/>
            <person name="Ryan E.M."/>
            <person name="Malmstrom R.R."/>
            <person name="Blanchard J."/>
            <person name="Woyke T."/>
        </authorList>
    </citation>
    <scope>NUCLEOTIDE SEQUENCE</scope>
    <source>
        <strain evidence="1">HAV1</strain>
    </source>
</reference>
<name>A0A3G5A3Q8_9VIRU</name>
<proteinExistence type="predicted"/>
<protein>
    <submittedName>
        <fullName evidence="1">Uncharacterized protein</fullName>
    </submittedName>
</protein>
<organism evidence="1">
    <name type="scientific">Harvfovirus sp</name>
    <dbReference type="NCBI Taxonomy" id="2487768"/>
    <lineage>
        <taxon>Viruses</taxon>
        <taxon>Varidnaviria</taxon>
        <taxon>Bamfordvirae</taxon>
        <taxon>Nucleocytoviricota</taxon>
        <taxon>Megaviricetes</taxon>
        <taxon>Imitervirales</taxon>
        <taxon>Mimiviridae</taxon>
        <taxon>Klosneuvirinae</taxon>
    </lineage>
</organism>